<reference evidence="2" key="1">
    <citation type="submission" date="2020-02" db="EMBL/GenBank/DDBJ databases">
        <authorList>
            <person name="Meier V. D."/>
        </authorList>
    </citation>
    <scope>NUCLEOTIDE SEQUENCE</scope>
    <source>
        <strain evidence="2">AVDCRST_MAG63</strain>
    </source>
</reference>
<dbReference type="AlphaFoldDB" id="A0A6J4JP98"/>
<dbReference type="Pfam" id="PF01902">
    <property type="entry name" value="Diphthami_syn_2"/>
    <property type="match status" value="1"/>
</dbReference>
<dbReference type="SUPFAM" id="SSF52402">
    <property type="entry name" value="Adenine nucleotide alpha hydrolases-like"/>
    <property type="match status" value="1"/>
</dbReference>
<dbReference type="Gene3D" id="3.40.50.620">
    <property type="entry name" value="HUPs"/>
    <property type="match status" value="1"/>
</dbReference>
<dbReference type="InterPro" id="IPR002761">
    <property type="entry name" value="Diphthami_syn_dom"/>
</dbReference>
<name>A0A6J4JP98_9BACT</name>
<gene>
    <name evidence="2" type="ORF">AVDCRST_MAG63-3803</name>
</gene>
<accession>A0A6J4JP98</accession>
<sequence length="228" mass="24355">MSGGSARVLVSWSSGKDAAWALHLLRQQEQTEVAGLLTTLDGTTDRVGMHGVPRALVEAQAEALGLPLVAVPLPWPAANAVYEAAVRDALADARRTLGVTHMAFGDLFLEDIHRYRGSLLSDTRLVPLFPLWGTPTEVLAREMIAGGLRATLTCVNPACLHASFAGRAFNADLLADLPASADPCGENGEFHTFAWDGPMFRHPVPVRVGARTERDGFVYADLCPAGES</sequence>
<organism evidence="2">
    <name type="scientific">uncultured Armatimonadetes bacterium</name>
    <dbReference type="NCBI Taxonomy" id="157466"/>
    <lineage>
        <taxon>Bacteria</taxon>
        <taxon>Bacillati</taxon>
        <taxon>Armatimonadota</taxon>
        <taxon>environmental samples</taxon>
    </lineage>
</organism>
<evidence type="ECO:0000313" key="2">
    <source>
        <dbReference type="EMBL" id="CAA9283963.1"/>
    </source>
</evidence>
<proteinExistence type="predicted"/>
<protein>
    <submittedName>
        <fullName evidence="2">COG2102: Predicted ATPases of PP-loop superfamily</fullName>
    </submittedName>
</protein>
<dbReference type="EMBL" id="CADCTO010000508">
    <property type="protein sequence ID" value="CAA9283963.1"/>
    <property type="molecule type" value="Genomic_DNA"/>
</dbReference>
<dbReference type="Gene3D" id="3.90.1490.10">
    <property type="entry name" value="putative n-type atp pyrophosphatase, domain 2"/>
    <property type="match status" value="1"/>
</dbReference>
<evidence type="ECO:0000259" key="1">
    <source>
        <dbReference type="Pfam" id="PF01902"/>
    </source>
</evidence>
<feature type="domain" description="Diphthamide synthase" evidence="1">
    <location>
        <begin position="7"/>
        <end position="208"/>
    </location>
</feature>
<dbReference type="InterPro" id="IPR014729">
    <property type="entry name" value="Rossmann-like_a/b/a_fold"/>
</dbReference>